<reference evidence="1 2" key="1">
    <citation type="submission" date="2015-04" db="EMBL/GenBank/DDBJ databases">
        <title>The draft genome sequence of Fusarium langsethiae, a T-2/HT-2 mycotoxin producer.</title>
        <authorList>
            <person name="Lysoe E."/>
            <person name="Divon H.H."/>
            <person name="Terzi V."/>
            <person name="Orru L."/>
            <person name="Lamontanara A."/>
            <person name="Kolseth A.-K."/>
            <person name="Frandsen R.J."/>
            <person name="Nielsen K."/>
            <person name="Thrane U."/>
        </authorList>
    </citation>
    <scope>NUCLEOTIDE SEQUENCE [LARGE SCALE GENOMIC DNA]</scope>
    <source>
        <strain evidence="1 2">Fl201059</strain>
    </source>
</reference>
<organism evidence="1 2">
    <name type="scientific">Fusarium langsethiae</name>
    <dbReference type="NCBI Taxonomy" id="179993"/>
    <lineage>
        <taxon>Eukaryota</taxon>
        <taxon>Fungi</taxon>
        <taxon>Dikarya</taxon>
        <taxon>Ascomycota</taxon>
        <taxon>Pezizomycotina</taxon>
        <taxon>Sordariomycetes</taxon>
        <taxon>Hypocreomycetidae</taxon>
        <taxon>Hypocreales</taxon>
        <taxon>Nectriaceae</taxon>
        <taxon>Fusarium</taxon>
    </lineage>
</organism>
<dbReference type="EMBL" id="JXCE01000416">
    <property type="protein sequence ID" value="KPA37432.1"/>
    <property type="molecule type" value="Genomic_DNA"/>
</dbReference>
<dbReference type="PANTHER" id="PTHR42085">
    <property type="entry name" value="F-BOX DOMAIN-CONTAINING PROTEIN"/>
    <property type="match status" value="1"/>
</dbReference>
<dbReference type="AlphaFoldDB" id="A0A0M9EQB8"/>
<proteinExistence type="predicted"/>
<accession>A0A0M9EQB8</accession>
<evidence type="ECO:0000313" key="2">
    <source>
        <dbReference type="Proteomes" id="UP000037904"/>
    </source>
</evidence>
<keyword evidence="2" id="KW-1185">Reference proteome</keyword>
<dbReference type="PANTHER" id="PTHR42085:SF1">
    <property type="entry name" value="F-BOX DOMAIN-CONTAINING PROTEIN"/>
    <property type="match status" value="1"/>
</dbReference>
<protein>
    <recommendedName>
        <fullName evidence="3">F-box domain-containing protein</fullName>
    </recommendedName>
</protein>
<dbReference type="Proteomes" id="UP000037904">
    <property type="component" value="Unassembled WGS sequence"/>
</dbReference>
<name>A0A0M9EQB8_FUSLA</name>
<gene>
    <name evidence="1" type="ORF">FLAG1_09755</name>
</gene>
<sequence>MSDSIQLSNFNPTTTGGPVSFLCLPGELRNTIYEIVLLQSDLVDPWSRWGPQISTGLFRVTKTVHREASLLFYSQNRFDFVGCDTEKLSSFLRQIGTRNASSIRHIVIDFPEFLYLDPGDVTIEEESVSILGNILSSCTGLSTLRTALDSTSNMELRLDNLDHFKVATEALYLVNTHFRAIPSLTEIVLEVYEDGPSDCLRRRMESHGWVLSKNAFVEEEHWDIGLSDVDSDDYGYGYGYDNNSYGDDEYDIDNDSDFWRRAAD</sequence>
<evidence type="ECO:0008006" key="3">
    <source>
        <dbReference type="Google" id="ProtNLM"/>
    </source>
</evidence>
<comment type="caution">
    <text evidence="1">The sequence shown here is derived from an EMBL/GenBank/DDBJ whole genome shotgun (WGS) entry which is preliminary data.</text>
</comment>
<dbReference type="InterPro" id="IPR038883">
    <property type="entry name" value="AN11006-like"/>
</dbReference>
<evidence type="ECO:0000313" key="1">
    <source>
        <dbReference type="EMBL" id="KPA37432.1"/>
    </source>
</evidence>